<keyword evidence="1" id="KW-1133">Transmembrane helix</keyword>
<dbReference type="InterPro" id="IPR006629">
    <property type="entry name" value="LITAF"/>
</dbReference>
<evidence type="ECO:0000256" key="1">
    <source>
        <dbReference type="SAM" id="Phobius"/>
    </source>
</evidence>
<proteinExistence type="predicted"/>
<keyword evidence="1" id="KW-0812">Transmembrane</keyword>
<dbReference type="SMART" id="SM00714">
    <property type="entry name" value="LITAF"/>
    <property type="match status" value="1"/>
</dbReference>
<dbReference type="PROSITE" id="PS51837">
    <property type="entry name" value="LITAF"/>
    <property type="match status" value="1"/>
</dbReference>
<sequence>MSTNVGPESSRVVCPNCHLEMMSRTEGHATTRTHILALIMCLTLLWPCAACLYCTDCARNVDHYCSSCNTFLGTYER</sequence>
<evidence type="ECO:0000313" key="4">
    <source>
        <dbReference type="Proteomes" id="UP000008792"/>
    </source>
</evidence>
<gene>
    <name evidence="3" type="primary">Dvir\GJ22031</name>
    <name evidence="3" type="ORF">Dvir_GJ22031</name>
</gene>
<dbReference type="Proteomes" id="UP000008792">
    <property type="component" value="Unassembled WGS sequence"/>
</dbReference>
<dbReference type="STRING" id="7244.B4LIS2"/>
<dbReference type="AlphaFoldDB" id="B4LIS2"/>
<reference evidence="3 4" key="1">
    <citation type="journal article" date="2007" name="Nature">
        <title>Evolution of genes and genomes on the Drosophila phylogeny.</title>
        <authorList>
            <consortium name="Drosophila 12 Genomes Consortium"/>
            <person name="Clark A.G."/>
            <person name="Eisen M.B."/>
            <person name="Smith D.R."/>
            <person name="Bergman C.M."/>
            <person name="Oliver B."/>
            <person name="Markow T.A."/>
            <person name="Kaufman T.C."/>
            <person name="Kellis M."/>
            <person name="Gelbart W."/>
            <person name="Iyer V.N."/>
            <person name="Pollard D.A."/>
            <person name="Sackton T.B."/>
            <person name="Larracuente A.M."/>
            <person name="Singh N.D."/>
            <person name="Abad J.P."/>
            <person name="Abt D.N."/>
            <person name="Adryan B."/>
            <person name="Aguade M."/>
            <person name="Akashi H."/>
            <person name="Anderson W.W."/>
            <person name="Aquadro C.F."/>
            <person name="Ardell D.H."/>
            <person name="Arguello R."/>
            <person name="Artieri C.G."/>
            <person name="Barbash D.A."/>
            <person name="Barker D."/>
            <person name="Barsanti P."/>
            <person name="Batterham P."/>
            <person name="Batzoglou S."/>
            <person name="Begun D."/>
            <person name="Bhutkar A."/>
            <person name="Blanco E."/>
            <person name="Bosak S.A."/>
            <person name="Bradley R.K."/>
            <person name="Brand A.D."/>
            <person name="Brent M.R."/>
            <person name="Brooks A.N."/>
            <person name="Brown R.H."/>
            <person name="Butlin R.K."/>
            <person name="Caggese C."/>
            <person name="Calvi B.R."/>
            <person name="Bernardo de Carvalho A."/>
            <person name="Caspi A."/>
            <person name="Castrezana S."/>
            <person name="Celniker S.E."/>
            <person name="Chang J.L."/>
            <person name="Chapple C."/>
            <person name="Chatterji S."/>
            <person name="Chinwalla A."/>
            <person name="Civetta A."/>
            <person name="Clifton S.W."/>
            <person name="Comeron J.M."/>
            <person name="Costello J.C."/>
            <person name="Coyne J.A."/>
            <person name="Daub J."/>
            <person name="David R.G."/>
            <person name="Delcher A.L."/>
            <person name="Delehaunty K."/>
            <person name="Do C.B."/>
            <person name="Ebling H."/>
            <person name="Edwards K."/>
            <person name="Eickbush T."/>
            <person name="Evans J.D."/>
            <person name="Filipski A."/>
            <person name="Findeiss S."/>
            <person name="Freyhult E."/>
            <person name="Fulton L."/>
            <person name="Fulton R."/>
            <person name="Garcia A.C."/>
            <person name="Gardiner A."/>
            <person name="Garfield D.A."/>
            <person name="Garvin B.E."/>
            <person name="Gibson G."/>
            <person name="Gilbert D."/>
            <person name="Gnerre S."/>
            <person name="Godfrey J."/>
            <person name="Good R."/>
            <person name="Gotea V."/>
            <person name="Gravely B."/>
            <person name="Greenberg A.J."/>
            <person name="Griffiths-Jones S."/>
            <person name="Gross S."/>
            <person name="Guigo R."/>
            <person name="Gustafson E.A."/>
            <person name="Haerty W."/>
            <person name="Hahn M.W."/>
            <person name="Halligan D.L."/>
            <person name="Halpern A.L."/>
            <person name="Halter G.M."/>
            <person name="Han M.V."/>
            <person name="Heger A."/>
            <person name="Hillier L."/>
            <person name="Hinrichs A.S."/>
            <person name="Holmes I."/>
            <person name="Hoskins R.A."/>
            <person name="Hubisz M.J."/>
            <person name="Hultmark D."/>
            <person name="Huntley M.A."/>
            <person name="Jaffe D.B."/>
            <person name="Jagadeeshan S."/>
            <person name="Jeck W.R."/>
            <person name="Johnson J."/>
            <person name="Jones C.D."/>
            <person name="Jordan W.C."/>
            <person name="Karpen G.H."/>
            <person name="Kataoka E."/>
            <person name="Keightley P.D."/>
            <person name="Kheradpour P."/>
            <person name="Kirkness E.F."/>
            <person name="Koerich L.B."/>
            <person name="Kristiansen K."/>
            <person name="Kudrna D."/>
            <person name="Kulathinal R.J."/>
            <person name="Kumar S."/>
            <person name="Kwok R."/>
            <person name="Lander E."/>
            <person name="Langley C.H."/>
            <person name="Lapoint R."/>
            <person name="Lazzaro B.P."/>
            <person name="Lee S.J."/>
            <person name="Levesque L."/>
            <person name="Li R."/>
            <person name="Lin C.F."/>
            <person name="Lin M.F."/>
            <person name="Lindblad-Toh K."/>
            <person name="Llopart A."/>
            <person name="Long M."/>
            <person name="Low L."/>
            <person name="Lozovsky E."/>
            <person name="Lu J."/>
            <person name="Luo M."/>
            <person name="Machado C.A."/>
            <person name="Makalowski W."/>
            <person name="Marzo M."/>
            <person name="Matsuda M."/>
            <person name="Matzkin L."/>
            <person name="McAllister B."/>
            <person name="McBride C.S."/>
            <person name="McKernan B."/>
            <person name="McKernan K."/>
            <person name="Mendez-Lago M."/>
            <person name="Minx P."/>
            <person name="Mollenhauer M.U."/>
            <person name="Montooth K."/>
            <person name="Mount S.M."/>
            <person name="Mu X."/>
            <person name="Myers E."/>
            <person name="Negre B."/>
            <person name="Newfeld S."/>
            <person name="Nielsen R."/>
            <person name="Noor M.A."/>
            <person name="O'Grady P."/>
            <person name="Pachter L."/>
            <person name="Papaceit M."/>
            <person name="Parisi M.J."/>
            <person name="Parisi M."/>
            <person name="Parts L."/>
            <person name="Pedersen J.S."/>
            <person name="Pesole G."/>
            <person name="Phillippy A.M."/>
            <person name="Ponting C.P."/>
            <person name="Pop M."/>
            <person name="Porcelli D."/>
            <person name="Powell J.R."/>
            <person name="Prohaska S."/>
            <person name="Pruitt K."/>
            <person name="Puig M."/>
            <person name="Quesneville H."/>
            <person name="Ram K.R."/>
            <person name="Rand D."/>
            <person name="Rasmussen M.D."/>
            <person name="Reed L.K."/>
            <person name="Reenan R."/>
            <person name="Reily A."/>
            <person name="Remington K.A."/>
            <person name="Rieger T.T."/>
            <person name="Ritchie M.G."/>
            <person name="Robin C."/>
            <person name="Rogers Y.H."/>
            <person name="Rohde C."/>
            <person name="Rozas J."/>
            <person name="Rubenfield M.J."/>
            <person name="Ruiz A."/>
            <person name="Russo S."/>
            <person name="Salzberg S.L."/>
            <person name="Sanchez-Gracia A."/>
            <person name="Saranga D.J."/>
            <person name="Sato H."/>
            <person name="Schaeffer S.W."/>
            <person name="Schatz M.C."/>
            <person name="Schlenke T."/>
            <person name="Schwartz R."/>
            <person name="Segarra C."/>
            <person name="Singh R.S."/>
            <person name="Sirot L."/>
            <person name="Sirota M."/>
            <person name="Sisneros N.B."/>
            <person name="Smith C.D."/>
            <person name="Smith T.F."/>
            <person name="Spieth J."/>
            <person name="Stage D.E."/>
            <person name="Stark A."/>
            <person name="Stephan W."/>
            <person name="Strausberg R.L."/>
            <person name="Strempel S."/>
            <person name="Sturgill D."/>
            <person name="Sutton G."/>
            <person name="Sutton G.G."/>
            <person name="Tao W."/>
            <person name="Teichmann S."/>
            <person name="Tobari Y.N."/>
            <person name="Tomimura Y."/>
            <person name="Tsolas J.M."/>
            <person name="Valente V.L."/>
            <person name="Venter E."/>
            <person name="Venter J.C."/>
            <person name="Vicario S."/>
            <person name="Vieira F.G."/>
            <person name="Vilella A.J."/>
            <person name="Villasante A."/>
            <person name="Walenz B."/>
            <person name="Wang J."/>
            <person name="Wasserman M."/>
            <person name="Watts T."/>
            <person name="Wilson D."/>
            <person name="Wilson R.K."/>
            <person name="Wing R.A."/>
            <person name="Wolfner M.F."/>
            <person name="Wong A."/>
            <person name="Wong G.K."/>
            <person name="Wu C.I."/>
            <person name="Wu G."/>
            <person name="Yamamoto D."/>
            <person name="Yang H.P."/>
            <person name="Yang S.P."/>
            <person name="Yorke J.A."/>
            <person name="Yoshida K."/>
            <person name="Zdobnov E."/>
            <person name="Zhang P."/>
            <person name="Zhang Y."/>
            <person name="Zimin A.V."/>
            <person name="Baldwin J."/>
            <person name="Abdouelleil A."/>
            <person name="Abdulkadir J."/>
            <person name="Abebe A."/>
            <person name="Abera B."/>
            <person name="Abreu J."/>
            <person name="Acer S.C."/>
            <person name="Aftuck L."/>
            <person name="Alexander A."/>
            <person name="An P."/>
            <person name="Anderson E."/>
            <person name="Anderson S."/>
            <person name="Arachi H."/>
            <person name="Azer M."/>
            <person name="Bachantsang P."/>
            <person name="Barry A."/>
            <person name="Bayul T."/>
            <person name="Berlin A."/>
            <person name="Bessette D."/>
            <person name="Bloom T."/>
            <person name="Blye J."/>
            <person name="Boguslavskiy L."/>
            <person name="Bonnet C."/>
            <person name="Boukhgalter B."/>
            <person name="Bourzgui I."/>
            <person name="Brown A."/>
            <person name="Cahill P."/>
            <person name="Channer S."/>
            <person name="Cheshatsang Y."/>
            <person name="Chuda L."/>
            <person name="Citroen M."/>
            <person name="Collymore A."/>
            <person name="Cooke P."/>
            <person name="Costello M."/>
            <person name="D'Aco K."/>
            <person name="Daza R."/>
            <person name="De Haan G."/>
            <person name="DeGray S."/>
            <person name="DeMaso C."/>
            <person name="Dhargay N."/>
            <person name="Dooley K."/>
            <person name="Dooley E."/>
            <person name="Doricent M."/>
            <person name="Dorje P."/>
            <person name="Dorjee K."/>
            <person name="Dupes A."/>
            <person name="Elong R."/>
            <person name="Falk J."/>
            <person name="Farina A."/>
            <person name="Faro S."/>
            <person name="Ferguson D."/>
            <person name="Fisher S."/>
            <person name="Foley C.D."/>
            <person name="Franke A."/>
            <person name="Friedrich D."/>
            <person name="Gadbois L."/>
            <person name="Gearin G."/>
            <person name="Gearin C.R."/>
            <person name="Giannoukos G."/>
            <person name="Goode T."/>
            <person name="Graham J."/>
            <person name="Grandbois E."/>
            <person name="Grewal S."/>
            <person name="Gyaltsen K."/>
            <person name="Hafez N."/>
            <person name="Hagos B."/>
            <person name="Hall J."/>
            <person name="Henson C."/>
            <person name="Hollinger A."/>
            <person name="Honan T."/>
            <person name="Huard M.D."/>
            <person name="Hughes L."/>
            <person name="Hurhula B."/>
            <person name="Husby M.E."/>
            <person name="Kamat A."/>
            <person name="Kanga B."/>
            <person name="Kashin S."/>
            <person name="Khazanovich D."/>
            <person name="Kisner P."/>
            <person name="Lance K."/>
            <person name="Lara M."/>
            <person name="Lee W."/>
            <person name="Lennon N."/>
            <person name="Letendre F."/>
            <person name="LeVine R."/>
            <person name="Lipovsky A."/>
            <person name="Liu X."/>
            <person name="Liu J."/>
            <person name="Liu S."/>
            <person name="Lokyitsang T."/>
            <person name="Lokyitsang Y."/>
            <person name="Lubonja R."/>
            <person name="Lui A."/>
            <person name="MacDonald P."/>
            <person name="Magnisalis V."/>
            <person name="Maru K."/>
            <person name="Matthews C."/>
            <person name="McCusker W."/>
            <person name="McDonough S."/>
            <person name="Mehta T."/>
            <person name="Meldrim J."/>
            <person name="Meneus L."/>
            <person name="Mihai O."/>
            <person name="Mihalev A."/>
            <person name="Mihova T."/>
            <person name="Mittelman R."/>
            <person name="Mlenga V."/>
            <person name="Montmayeur A."/>
            <person name="Mulrain L."/>
            <person name="Navidi A."/>
            <person name="Naylor J."/>
            <person name="Negash T."/>
            <person name="Nguyen T."/>
            <person name="Nguyen N."/>
            <person name="Nicol R."/>
            <person name="Norbu C."/>
            <person name="Norbu N."/>
            <person name="Novod N."/>
            <person name="O'Neill B."/>
            <person name="Osman S."/>
            <person name="Markiewicz E."/>
            <person name="Oyono O.L."/>
            <person name="Patti C."/>
            <person name="Phunkhang P."/>
            <person name="Pierre F."/>
            <person name="Priest M."/>
            <person name="Raghuraman S."/>
            <person name="Rege F."/>
            <person name="Reyes R."/>
            <person name="Rise C."/>
            <person name="Rogov P."/>
            <person name="Ross K."/>
            <person name="Ryan E."/>
            <person name="Settipalli S."/>
            <person name="Shea T."/>
            <person name="Sherpa N."/>
            <person name="Shi L."/>
            <person name="Shih D."/>
            <person name="Sparrow T."/>
            <person name="Spaulding J."/>
            <person name="Stalker J."/>
            <person name="Stange-Thomann N."/>
            <person name="Stavropoulos S."/>
            <person name="Stone C."/>
            <person name="Strader C."/>
            <person name="Tesfaye S."/>
            <person name="Thomson T."/>
            <person name="Thoulutsang Y."/>
            <person name="Thoulutsang D."/>
            <person name="Topham K."/>
            <person name="Topping I."/>
            <person name="Tsamla T."/>
            <person name="Vassiliev H."/>
            <person name="Vo A."/>
            <person name="Wangchuk T."/>
            <person name="Wangdi T."/>
            <person name="Weiand M."/>
            <person name="Wilkinson J."/>
            <person name="Wilson A."/>
            <person name="Yadav S."/>
            <person name="Young G."/>
            <person name="Yu Q."/>
            <person name="Zembek L."/>
            <person name="Zhong D."/>
            <person name="Zimmer A."/>
            <person name="Zwirko Z."/>
            <person name="Jaffe D.B."/>
            <person name="Alvarez P."/>
            <person name="Brockman W."/>
            <person name="Butler J."/>
            <person name="Chin C."/>
            <person name="Gnerre S."/>
            <person name="Grabherr M."/>
            <person name="Kleber M."/>
            <person name="Mauceli E."/>
            <person name="MacCallum I."/>
        </authorList>
    </citation>
    <scope>NUCLEOTIDE SEQUENCE [LARGE SCALE GENOMIC DNA]</scope>
    <source>
        <strain evidence="4">Tucson 15010-1051.87</strain>
    </source>
</reference>
<evidence type="ECO:0000259" key="2">
    <source>
        <dbReference type="PROSITE" id="PS51837"/>
    </source>
</evidence>
<accession>B4LIS2</accession>
<dbReference type="InParanoid" id="B4LIS2"/>
<keyword evidence="1" id="KW-0472">Membrane</keyword>
<keyword evidence="4" id="KW-1185">Reference proteome</keyword>
<protein>
    <recommendedName>
        <fullName evidence="2">LITAF domain-containing protein</fullName>
    </recommendedName>
</protein>
<dbReference type="OrthoDB" id="5599753at2759"/>
<evidence type="ECO:0000313" key="3">
    <source>
        <dbReference type="EMBL" id="EDW61425.1"/>
    </source>
</evidence>
<dbReference type="EMBL" id="CH940648">
    <property type="protein sequence ID" value="EDW61425.1"/>
    <property type="molecule type" value="Genomic_DNA"/>
</dbReference>
<dbReference type="PhylomeDB" id="B4LIS2"/>
<name>B4LIS2_DROVI</name>
<dbReference type="HOGENOM" id="CLU_095549_6_1_1"/>
<dbReference type="Pfam" id="PF10601">
    <property type="entry name" value="zf-LITAF-like"/>
    <property type="match status" value="1"/>
</dbReference>
<dbReference type="OMA" id="NCHLEMM"/>
<dbReference type="KEGG" id="dvi:6625360"/>
<organism evidence="3 4">
    <name type="scientific">Drosophila virilis</name>
    <name type="common">Fruit fly</name>
    <dbReference type="NCBI Taxonomy" id="7244"/>
    <lineage>
        <taxon>Eukaryota</taxon>
        <taxon>Metazoa</taxon>
        <taxon>Ecdysozoa</taxon>
        <taxon>Arthropoda</taxon>
        <taxon>Hexapoda</taxon>
        <taxon>Insecta</taxon>
        <taxon>Pterygota</taxon>
        <taxon>Neoptera</taxon>
        <taxon>Endopterygota</taxon>
        <taxon>Diptera</taxon>
        <taxon>Brachycera</taxon>
        <taxon>Muscomorpha</taxon>
        <taxon>Ephydroidea</taxon>
        <taxon>Drosophilidae</taxon>
        <taxon>Drosophila</taxon>
    </lineage>
</organism>
<feature type="transmembrane region" description="Helical" evidence="1">
    <location>
        <begin position="35"/>
        <end position="54"/>
    </location>
</feature>
<feature type="domain" description="LITAF" evidence="2">
    <location>
        <begin position="1"/>
        <end position="77"/>
    </location>
</feature>